<comment type="caution">
    <text evidence="1">The sequence shown here is derived from an EMBL/GenBank/DDBJ whole genome shotgun (WGS) entry which is preliminary data.</text>
</comment>
<protein>
    <submittedName>
        <fullName evidence="1">Uncharacterized protein</fullName>
    </submittedName>
</protein>
<dbReference type="AlphaFoldDB" id="A0A250WRB9"/>
<evidence type="ECO:0000313" key="2">
    <source>
        <dbReference type="Proteomes" id="UP000232323"/>
    </source>
</evidence>
<proteinExistence type="predicted"/>
<sequence length="106" mass="12514">MMLTMKTVTTADQVEEFEVDISAIWRYPPSPRVPVPPLYGRRNTGDLSDLTRRNWTRQRRSRSTYMGSSRSTYICMLSKLKYSAKSKPYNRSRLRKSLCLFTRRLV</sequence>
<dbReference type="Proteomes" id="UP000232323">
    <property type="component" value="Unassembled WGS sequence"/>
</dbReference>
<reference evidence="1 2" key="1">
    <citation type="submission" date="2017-08" db="EMBL/GenBank/DDBJ databases">
        <title>Acidophilic green algal genome provides insights into adaptation to an acidic environment.</title>
        <authorList>
            <person name="Hirooka S."/>
            <person name="Hirose Y."/>
            <person name="Kanesaki Y."/>
            <person name="Higuchi S."/>
            <person name="Fujiwara T."/>
            <person name="Onuma R."/>
            <person name="Era A."/>
            <person name="Ohbayashi R."/>
            <person name="Uzuka A."/>
            <person name="Nozaki H."/>
            <person name="Yoshikawa H."/>
            <person name="Miyagishima S.Y."/>
        </authorList>
    </citation>
    <scope>NUCLEOTIDE SEQUENCE [LARGE SCALE GENOMIC DNA]</scope>
    <source>
        <strain evidence="1 2">NIES-2499</strain>
    </source>
</reference>
<accession>A0A250WRB9</accession>
<organism evidence="1 2">
    <name type="scientific">Chlamydomonas eustigma</name>
    <dbReference type="NCBI Taxonomy" id="1157962"/>
    <lineage>
        <taxon>Eukaryota</taxon>
        <taxon>Viridiplantae</taxon>
        <taxon>Chlorophyta</taxon>
        <taxon>core chlorophytes</taxon>
        <taxon>Chlorophyceae</taxon>
        <taxon>CS clade</taxon>
        <taxon>Chlamydomonadales</taxon>
        <taxon>Chlamydomonadaceae</taxon>
        <taxon>Chlamydomonas</taxon>
    </lineage>
</organism>
<gene>
    <name evidence="1" type="ORF">CEUSTIGMA_g821.t1</name>
</gene>
<name>A0A250WRB9_9CHLO</name>
<evidence type="ECO:0000313" key="1">
    <source>
        <dbReference type="EMBL" id="GAX73368.1"/>
    </source>
</evidence>
<dbReference type="EMBL" id="BEGY01000003">
    <property type="protein sequence ID" value="GAX73368.1"/>
    <property type="molecule type" value="Genomic_DNA"/>
</dbReference>
<keyword evidence="2" id="KW-1185">Reference proteome</keyword>